<evidence type="ECO:0000256" key="1">
    <source>
        <dbReference type="SAM" id="MobiDB-lite"/>
    </source>
</evidence>
<organism evidence="2 3">
    <name type="scientific">Rhamnusium bicolor</name>
    <dbReference type="NCBI Taxonomy" id="1586634"/>
    <lineage>
        <taxon>Eukaryota</taxon>
        <taxon>Metazoa</taxon>
        <taxon>Ecdysozoa</taxon>
        <taxon>Arthropoda</taxon>
        <taxon>Hexapoda</taxon>
        <taxon>Insecta</taxon>
        <taxon>Pterygota</taxon>
        <taxon>Neoptera</taxon>
        <taxon>Endopterygota</taxon>
        <taxon>Coleoptera</taxon>
        <taxon>Polyphaga</taxon>
        <taxon>Cucujiformia</taxon>
        <taxon>Chrysomeloidea</taxon>
        <taxon>Cerambycidae</taxon>
        <taxon>Lepturinae</taxon>
        <taxon>Rhagiini</taxon>
        <taxon>Rhamnusium</taxon>
    </lineage>
</organism>
<evidence type="ECO:0000313" key="3">
    <source>
        <dbReference type="Proteomes" id="UP001162156"/>
    </source>
</evidence>
<dbReference type="Pfam" id="PF16009">
    <property type="entry name" value="DUF4779"/>
    <property type="match status" value="1"/>
</dbReference>
<dbReference type="Proteomes" id="UP001162156">
    <property type="component" value="Unassembled WGS sequence"/>
</dbReference>
<reference evidence="2" key="1">
    <citation type="journal article" date="2023" name="Insect Mol. Biol.">
        <title>Genome sequencing provides insights into the evolution of gene families encoding plant cell wall-degrading enzymes in longhorned beetles.</title>
        <authorList>
            <person name="Shin N.R."/>
            <person name="Okamura Y."/>
            <person name="Kirsch R."/>
            <person name="Pauchet Y."/>
        </authorList>
    </citation>
    <scope>NUCLEOTIDE SEQUENCE</scope>
    <source>
        <strain evidence="2">RBIC_L_NR</strain>
    </source>
</reference>
<feature type="region of interest" description="Disordered" evidence="1">
    <location>
        <begin position="31"/>
        <end position="66"/>
    </location>
</feature>
<dbReference type="AlphaFoldDB" id="A0AAV8WLA8"/>
<gene>
    <name evidence="2" type="ORF">NQ314_020396</name>
</gene>
<protein>
    <submittedName>
        <fullName evidence="2">Uncharacterized protein</fullName>
    </submittedName>
</protein>
<feature type="compositionally biased region" description="Basic and acidic residues" evidence="1">
    <location>
        <begin position="50"/>
        <end position="61"/>
    </location>
</feature>
<dbReference type="InterPro" id="IPR031959">
    <property type="entry name" value="DUF4779"/>
</dbReference>
<comment type="caution">
    <text evidence="2">The sequence shown here is derived from an EMBL/GenBank/DDBJ whole genome shotgun (WGS) entry which is preliminary data.</text>
</comment>
<proteinExistence type="predicted"/>
<keyword evidence="3" id="KW-1185">Reference proteome</keyword>
<dbReference type="EMBL" id="JANEYF010005719">
    <property type="protein sequence ID" value="KAJ8927123.1"/>
    <property type="molecule type" value="Genomic_DNA"/>
</dbReference>
<sequence length="180" mass="20270">MKGVQRANTKMNSKGGYYNKASGNKVGYQDIANHYGNKEQASKGSLGESFSDKKGHNKDSKTTGYHKVYYKDDYKKDHSFYDKADRRGHFKKYSDYDAKDDAQQGAFDKGGHYDNGFKGNVYKAKGLSDKSRFVDESSGHTGAAGKQKYYQNNSEYANKARKEFGKEQGFSDDDKYSVGQ</sequence>
<name>A0AAV8WLA8_9CUCU</name>
<accession>A0AAV8WLA8</accession>
<evidence type="ECO:0000313" key="2">
    <source>
        <dbReference type="EMBL" id="KAJ8927123.1"/>
    </source>
</evidence>